<protein>
    <recommendedName>
        <fullName evidence="6">Suppressor of forked domain-containing protein</fullName>
    </recommendedName>
</protein>
<dbReference type="EMBL" id="OVEO01000001">
    <property type="protein sequence ID" value="SPQ93498.1"/>
    <property type="molecule type" value="Genomic_DNA"/>
</dbReference>
<evidence type="ECO:0000256" key="2">
    <source>
        <dbReference type="ARBA" id="ARBA00022737"/>
    </source>
</evidence>
<dbReference type="SUPFAM" id="SSF48452">
    <property type="entry name" value="TPR-like"/>
    <property type="match status" value="1"/>
</dbReference>
<dbReference type="InterPro" id="IPR008847">
    <property type="entry name" value="Suf"/>
</dbReference>
<keyword evidence="9" id="KW-1185">Reference proteome</keyword>
<dbReference type="AlphaFoldDB" id="A0A0G4ILG3"/>
<reference evidence="8 10" key="2">
    <citation type="submission" date="2018-03" db="EMBL/GenBank/DDBJ databases">
        <authorList>
            <person name="Fogelqvist J."/>
        </authorList>
    </citation>
    <scope>NUCLEOTIDE SEQUENCE [LARGE SCALE GENOMIC DNA]</scope>
</reference>
<dbReference type="OrthoDB" id="26282at2759"/>
<dbReference type="PROSITE" id="PS50005">
    <property type="entry name" value="TPR"/>
    <property type="match status" value="1"/>
</dbReference>
<dbReference type="Gene3D" id="1.25.40.1040">
    <property type="match status" value="1"/>
</dbReference>
<sequence>MTATVMAEFAKAASSDLFPEDVSSRFTPQLKLAAASLCADVYDTAAWMVIMRHYNSVPGINDEARSVFEAFLNVFPTAADYWKFYLDKEMEAKNYQMVETIFARCLPICLDVELYRTYIHYQQIIKRNQPDERAALCNAFEFTLEHVGVDFNASQIWMDYINFLVSSEAANAIEENEKLLVIRKVYQRAIAVPLSQIETIWKNYDTWEHKHFRDHAAATLNLAHPIYLRCLNVKRELKKKREGLLLDMLAKPTPSGLHAQIRDYRQVLLWQRLLHYELGNPLRLDPSVFKARMTYHFKQGLCILRFYPEVWNAYASFLNEKGTHDEAVRVYDNAIEVMPDNLIVHFLYADFQERKRNFSEARTIYQNLYEKADQASSPLCAIELLRFTRRADGVEAARKILVSLIKSPNCTYHVYCAAALMEYHVDNDATVASNIFKLGLKKFPTCVPFLCEYLDFLYARNDHQNMRLIFEQCFREIPSAEAAPILDRYVDFERMVSDFIAVEAAESRRNALLHPERAVTRHTPSSMVAPVRAVIDRRHFKDLYPCSDAYQNAISLGPSILTNKRAALAAGVAGGSAPTGVQVEAAPSSTLPSPDIGQMCKVLDNGRPIVTLRLEIGDALRSLLLRLPSYSGPEIAQVDLLMSWIMMAEPKVIHIRPAGTTGDAVQHAGVKRERDAPAEQPVANGSGSAGPRPAPVTDLYRIRMAGKVAKTQQ</sequence>
<comment type="subcellular location">
    <subcellularLocation>
        <location evidence="1">Nucleus</location>
    </subcellularLocation>
</comment>
<evidence type="ECO:0000313" key="8">
    <source>
        <dbReference type="EMBL" id="SPQ93498.1"/>
    </source>
</evidence>
<dbReference type="InterPro" id="IPR011990">
    <property type="entry name" value="TPR-like_helical_dom_sf"/>
</dbReference>
<dbReference type="OMA" id="CFRGPFV"/>
<feature type="repeat" description="TPR" evidence="4">
    <location>
        <begin position="308"/>
        <end position="341"/>
    </location>
</feature>
<evidence type="ECO:0000313" key="9">
    <source>
        <dbReference type="Proteomes" id="UP000039324"/>
    </source>
</evidence>
<proteinExistence type="predicted"/>
<evidence type="ECO:0000256" key="1">
    <source>
        <dbReference type="ARBA" id="ARBA00004123"/>
    </source>
</evidence>
<dbReference type="Pfam" id="PF05843">
    <property type="entry name" value="Suf"/>
    <property type="match status" value="1"/>
</dbReference>
<dbReference type="EMBL" id="CDSF01000046">
    <property type="protein sequence ID" value="CEO95952.1"/>
    <property type="molecule type" value="Genomic_DNA"/>
</dbReference>
<dbReference type="Proteomes" id="UP000039324">
    <property type="component" value="Unassembled WGS sequence"/>
</dbReference>
<dbReference type="Proteomes" id="UP000290189">
    <property type="component" value="Unassembled WGS sequence"/>
</dbReference>
<keyword evidence="4" id="KW-0802">TPR repeat</keyword>
<accession>A0A0G4ILG3</accession>
<evidence type="ECO:0000259" key="6">
    <source>
        <dbReference type="Pfam" id="PF05843"/>
    </source>
</evidence>
<dbReference type="InterPro" id="IPR045243">
    <property type="entry name" value="Rna14-like"/>
</dbReference>
<dbReference type="SMART" id="SM00386">
    <property type="entry name" value="HAT"/>
    <property type="match status" value="8"/>
</dbReference>
<name>A0A0G4ILG3_PLABS</name>
<dbReference type="PANTHER" id="PTHR19980:SF0">
    <property type="entry name" value="CLEAVAGE STIMULATION FACTOR SUBUNIT 3"/>
    <property type="match status" value="1"/>
</dbReference>
<dbReference type="GO" id="GO:0005634">
    <property type="term" value="C:nucleus"/>
    <property type="evidence" value="ECO:0007669"/>
    <property type="project" value="UniProtKB-SubCell"/>
</dbReference>
<keyword evidence="3" id="KW-0539">Nucleus</keyword>
<gene>
    <name evidence="7" type="ORF">PBRA_004642</name>
    <name evidence="8" type="ORF">PLBR_LOCUS713</name>
</gene>
<dbReference type="GO" id="GO:0003729">
    <property type="term" value="F:mRNA binding"/>
    <property type="evidence" value="ECO:0007669"/>
    <property type="project" value="TreeGrafter"/>
</dbReference>
<dbReference type="InterPro" id="IPR019734">
    <property type="entry name" value="TPR_rpt"/>
</dbReference>
<evidence type="ECO:0000313" key="10">
    <source>
        <dbReference type="Proteomes" id="UP000290189"/>
    </source>
</evidence>
<organism evidence="7 9">
    <name type="scientific">Plasmodiophora brassicae</name>
    <name type="common">Clubroot disease agent</name>
    <dbReference type="NCBI Taxonomy" id="37360"/>
    <lineage>
        <taxon>Eukaryota</taxon>
        <taxon>Sar</taxon>
        <taxon>Rhizaria</taxon>
        <taxon>Endomyxa</taxon>
        <taxon>Phytomyxea</taxon>
        <taxon>Plasmodiophorida</taxon>
        <taxon>Plasmodiophoridae</taxon>
        <taxon>Plasmodiophora</taxon>
    </lineage>
</organism>
<evidence type="ECO:0000313" key="7">
    <source>
        <dbReference type="EMBL" id="CEO95952.1"/>
    </source>
</evidence>
<feature type="region of interest" description="Disordered" evidence="5">
    <location>
        <begin position="663"/>
        <end position="696"/>
    </location>
</feature>
<keyword evidence="2" id="KW-0677">Repeat</keyword>
<evidence type="ECO:0000256" key="5">
    <source>
        <dbReference type="SAM" id="MobiDB-lite"/>
    </source>
</evidence>
<evidence type="ECO:0000256" key="4">
    <source>
        <dbReference type="PROSITE-ProRule" id="PRU00339"/>
    </source>
</evidence>
<dbReference type="STRING" id="37360.A0A0G4ILG3"/>
<dbReference type="PANTHER" id="PTHR19980">
    <property type="entry name" value="RNA CLEAVAGE STIMULATION FACTOR"/>
    <property type="match status" value="1"/>
</dbReference>
<geneLocation type="mitochondrion" evidence="8"/>
<evidence type="ECO:0000256" key="3">
    <source>
        <dbReference type="ARBA" id="ARBA00023242"/>
    </source>
</evidence>
<reference evidence="7 9" key="1">
    <citation type="submission" date="2015-02" db="EMBL/GenBank/DDBJ databases">
        <authorList>
            <person name="Chooi Y.-H."/>
        </authorList>
    </citation>
    <scope>NUCLEOTIDE SEQUENCE [LARGE SCALE GENOMIC DNA]</scope>
    <source>
        <strain evidence="7">E3</strain>
    </source>
</reference>
<keyword evidence="8" id="KW-0496">Mitochondrion</keyword>
<feature type="domain" description="Suppressor of forked" evidence="6">
    <location>
        <begin position="34"/>
        <end position="548"/>
    </location>
</feature>
<dbReference type="InterPro" id="IPR003107">
    <property type="entry name" value="HAT"/>
</dbReference>
<dbReference type="GO" id="GO:0031124">
    <property type="term" value="P:mRNA 3'-end processing"/>
    <property type="evidence" value="ECO:0007669"/>
    <property type="project" value="InterPro"/>
</dbReference>